<protein>
    <recommendedName>
        <fullName evidence="1">DinB-like domain-containing protein</fullName>
    </recommendedName>
</protein>
<gene>
    <name evidence="2" type="ORF">E9229_000118</name>
</gene>
<dbReference type="Proteomes" id="UP000523000">
    <property type="component" value="Unassembled WGS sequence"/>
</dbReference>
<dbReference type="EMBL" id="JACHVS010000001">
    <property type="protein sequence ID" value="MBB2993927.1"/>
    <property type="molecule type" value="Genomic_DNA"/>
</dbReference>
<dbReference type="RefSeq" id="WP_183509280.1">
    <property type="nucleotide sequence ID" value="NZ_BAABGK010000010.1"/>
</dbReference>
<dbReference type="InterPro" id="IPR024775">
    <property type="entry name" value="DinB-like"/>
</dbReference>
<name>A0A839QE96_9MICC</name>
<dbReference type="Gene3D" id="1.20.120.450">
    <property type="entry name" value="dinb family like domain"/>
    <property type="match status" value="1"/>
</dbReference>
<reference evidence="2 3" key="1">
    <citation type="submission" date="2020-08" db="EMBL/GenBank/DDBJ databases">
        <title>Sequencing the genomes of 1000 actinobacteria strains.</title>
        <authorList>
            <person name="Klenk H.-P."/>
        </authorList>
    </citation>
    <scope>NUCLEOTIDE SEQUENCE [LARGE SCALE GENOMIC DNA]</scope>
    <source>
        <strain evidence="2 3">DSM 22826</strain>
    </source>
</reference>
<sequence>MWIATELLLDGFGRIRESVNEVLEGADGQLLLHRPGPRANSVGWLLWHLTRVQDDHMAGLARALGFDAVSGQCWGEGGWDERFALPYGRWDTGYGHSEEEVAGFCVGDPGLLAGYHERVQEVTTGIVRQLTAEDYVKIVDARFTPQVSAGVRLISVLNETGQHIGQAAYAKGIYLARGGSGSE</sequence>
<dbReference type="SUPFAM" id="SSF109854">
    <property type="entry name" value="DinB/YfiT-like putative metalloenzymes"/>
    <property type="match status" value="1"/>
</dbReference>
<evidence type="ECO:0000259" key="1">
    <source>
        <dbReference type="Pfam" id="PF12867"/>
    </source>
</evidence>
<comment type="caution">
    <text evidence="2">The sequence shown here is derived from an EMBL/GenBank/DDBJ whole genome shotgun (WGS) entry which is preliminary data.</text>
</comment>
<keyword evidence="3" id="KW-1185">Reference proteome</keyword>
<dbReference type="AlphaFoldDB" id="A0A839QE96"/>
<evidence type="ECO:0000313" key="2">
    <source>
        <dbReference type="EMBL" id="MBB2993927.1"/>
    </source>
</evidence>
<dbReference type="InterPro" id="IPR034660">
    <property type="entry name" value="DinB/YfiT-like"/>
</dbReference>
<proteinExistence type="predicted"/>
<dbReference type="Pfam" id="PF12867">
    <property type="entry name" value="DinB_2"/>
    <property type="match status" value="1"/>
</dbReference>
<dbReference type="NCBIfam" id="NF047843">
    <property type="entry name" value="MST_Rv0443"/>
    <property type="match status" value="1"/>
</dbReference>
<feature type="domain" description="DinB-like" evidence="1">
    <location>
        <begin position="14"/>
        <end position="167"/>
    </location>
</feature>
<accession>A0A839QE96</accession>
<evidence type="ECO:0000313" key="3">
    <source>
        <dbReference type="Proteomes" id="UP000523000"/>
    </source>
</evidence>
<organism evidence="2 3">
    <name type="scientific">Paeniglutamicibacter cryotolerans</name>
    <dbReference type="NCBI Taxonomy" id="670079"/>
    <lineage>
        <taxon>Bacteria</taxon>
        <taxon>Bacillati</taxon>
        <taxon>Actinomycetota</taxon>
        <taxon>Actinomycetes</taxon>
        <taxon>Micrococcales</taxon>
        <taxon>Micrococcaceae</taxon>
        <taxon>Paeniglutamicibacter</taxon>
    </lineage>
</organism>